<reference evidence="3" key="1">
    <citation type="submission" date="2013-11" db="EMBL/GenBank/DDBJ databases">
        <title>Genome sequencing of Bartonella spp. isolated from human blood.</title>
        <authorList>
            <person name="Raoult D."/>
        </authorList>
    </citation>
    <scope>NUCLEOTIDE SEQUENCE</scope>
    <source>
        <strain evidence="3">BM1374165</strain>
    </source>
</reference>
<keyword evidence="1" id="KW-0812">Transmembrane</keyword>
<evidence type="ECO:0000313" key="2">
    <source>
        <dbReference type="EMBL" id="CDO47505.1"/>
    </source>
</evidence>
<dbReference type="Proteomes" id="UP000019801">
    <property type="component" value="Chromosome I"/>
</dbReference>
<keyword evidence="1" id="KW-1133">Transmembrane helix</keyword>
<dbReference type="AlphaFoldDB" id="X5MIC0"/>
<accession>X5MIC0</accession>
<evidence type="ECO:0000256" key="1">
    <source>
        <dbReference type="SAM" id="Phobius"/>
    </source>
</evidence>
<organism evidence="2 3">
    <name type="scientific">Bartonella henselae</name>
    <name type="common">Rochalimaea henselae</name>
    <dbReference type="NCBI Taxonomy" id="38323"/>
    <lineage>
        <taxon>Bacteria</taxon>
        <taxon>Pseudomonadati</taxon>
        <taxon>Pseudomonadota</taxon>
        <taxon>Alphaproteobacteria</taxon>
        <taxon>Hyphomicrobiales</taxon>
        <taxon>Bartonellaceae</taxon>
        <taxon>Bartonella</taxon>
    </lineage>
</organism>
<evidence type="ECO:0000313" key="3">
    <source>
        <dbReference type="Proteomes" id="UP000019801"/>
    </source>
</evidence>
<protein>
    <submittedName>
        <fullName evidence="2">Uncharacterized protein</fullName>
    </submittedName>
</protein>
<feature type="transmembrane region" description="Helical" evidence="1">
    <location>
        <begin position="45"/>
        <end position="62"/>
    </location>
</feature>
<dbReference type="KEGG" id="bhs:BM1374165_01532"/>
<dbReference type="EMBL" id="HG969191">
    <property type="protein sequence ID" value="CDO47505.1"/>
    <property type="molecule type" value="Genomic_DNA"/>
</dbReference>
<keyword evidence="1" id="KW-0472">Membrane</keyword>
<name>X5MIC0_BARHN</name>
<sequence length="65" mass="7248">MCSFTNAQGMTNACLVFAMGLMVLSVALLPMMVDCLADCFPMHGMRIFYFVVMLAVLLERSYKLS</sequence>
<gene>
    <name evidence="2" type="ORF">BM1374165_01532</name>
</gene>
<proteinExistence type="predicted"/>
<feature type="transmembrane region" description="Helical" evidence="1">
    <location>
        <begin position="12"/>
        <end position="33"/>
    </location>
</feature>